<proteinExistence type="predicted"/>
<accession>A0A1X2GJQ2</accession>
<comment type="caution">
    <text evidence="2">The sequence shown here is derived from an EMBL/GenBank/DDBJ whole genome shotgun (WGS) entry which is preliminary data.</text>
</comment>
<feature type="compositionally biased region" description="Acidic residues" evidence="1">
    <location>
        <begin position="88"/>
        <end position="99"/>
    </location>
</feature>
<feature type="region of interest" description="Disordered" evidence="1">
    <location>
        <begin position="47"/>
        <end position="194"/>
    </location>
</feature>
<reference evidence="2 3" key="1">
    <citation type="submission" date="2016-07" db="EMBL/GenBank/DDBJ databases">
        <title>Pervasive Adenine N6-methylation of Active Genes in Fungi.</title>
        <authorList>
            <consortium name="DOE Joint Genome Institute"/>
            <person name="Mondo S.J."/>
            <person name="Dannebaum R.O."/>
            <person name="Kuo R.C."/>
            <person name="Labutti K."/>
            <person name="Haridas S."/>
            <person name="Kuo A."/>
            <person name="Salamov A."/>
            <person name="Ahrendt S.R."/>
            <person name="Lipzen A."/>
            <person name="Sullivan W."/>
            <person name="Andreopoulos W.B."/>
            <person name="Clum A."/>
            <person name="Lindquist E."/>
            <person name="Daum C."/>
            <person name="Ramamoorthy G.K."/>
            <person name="Gryganskyi A."/>
            <person name="Culley D."/>
            <person name="Magnuson J.K."/>
            <person name="James T.Y."/>
            <person name="O'Malley M.A."/>
            <person name="Stajich J.E."/>
            <person name="Spatafora J.W."/>
            <person name="Visel A."/>
            <person name="Grigoriev I.V."/>
        </authorList>
    </citation>
    <scope>NUCLEOTIDE SEQUENCE [LARGE SCALE GENOMIC DNA]</scope>
    <source>
        <strain evidence="2 3">NRRL 3301</strain>
    </source>
</reference>
<feature type="region of interest" description="Disordered" evidence="1">
    <location>
        <begin position="347"/>
        <end position="480"/>
    </location>
</feature>
<feature type="region of interest" description="Disordered" evidence="1">
    <location>
        <begin position="497"/>
        <end position="554"/>
    </location>
</feature>
<feature type="compositionally biased region" description="Basic and acidic residues" evidence="1">
    <location>
        <begin position="513"/>
        <end position="525"/>
    </location>
</feature>
<organism evidence="2 3">
    <name type="scientific">Hesseltinella vesiculosa</name>
    <dbReference type="NCBI Taxonomy" id="101127"/>
    <lineage>
        <taxon>Eukaryota</taxon>
        <taxon>Fungi</taxon>
        <taxon>Fungi incertae sedis</taxon>
        <taxon>Mucoromycota</taxon>
        <taxon>Mucoromycotina</taxon>
        <taxon>Mucoromycetes</taxon>
        <taxon>Mucorales</taxon>
        <taxon>Cunninghamellaceae</taxon>
        <taxon>Hesseltinella</taxon>
    </lineage>
</organism>
<evidence type="ECO:0000313" key="2">
    <source>
        <dbReference type="EMBL" id="ORX55568.1"/>
    </source>
</evidence>
<feature type="compositionally biased region" description="Basic residues" evidence="1">
    <location>
        <begin position="120"/>
        <end position="130"/>
    </location>
</feature>
<feature type="compositionally biased region" description="Polar residues" evidence="1">
    <location>
        <begin position="449"/>
        <end position="464"/>
    </location>
</feature>
<keyword evidence="3" id="KW-1185">Reference proteome</keyword>
<protein>
    <submittedName>
        <fullName evidence="2">Uncharacterized protein</fullName>
    </submittedName>
</protein>
<dbReference type="AlphaFoldDB" id="A0A1X2GJQ2"/>
<feature type="compositionally biased region" description="Polar residues" evidence="1">
    <location>
        <begin position="359"/>
        <end position="376"/>
    </location>
</feature>
<sequence>MATTRQRFRPKKEKPAYPVQSQVADYYTLGHEEQFVKDLGLPVSNIRGQKLASHGHGNASMATSSRQSPPARRSTRVNFGRPSRSYIDYDDVDSDDLIEEPYSPEPIPKSLSPQSLVNKKVGKAPSKRSRVQQLESPTPRAIPLTKRRHPAPSTSQAPTARVPAYPSNKRPRKSTNPTLENWQPGPAIHPENFSQTMSGMQTHPPPFAPPYGLVPMYAIPPPGAFQSKPPPGQHPPFSTSYPPLPPVPHFYPRVPPFFPPPPTPMSLPHQRRRSTSIIEAASESREAREKKMVTTYADYYFQWLALSPAAAPVPLPNHPLHPLPPAGSYSAPFYTMPWPPPPPFVHQLSQPPGIPPVATSAQAPSSAKANGRTTPFTAPPNVEVINLDSGSELSDDSDDEAKSAISDSQATMTDEEGYKSAASGSIQPATSPSSSSSRQQPRVIALLSSEGSNTQPPSPTNALSPKSKAPISEDEAANSFSAKESGIKLVLRLKNTSPASYQDPFNPRKPKGKGNEIEQSERELSAGHSPVSSSKQVNPRPIAPSPSGMLSTKSRTTKNFYQPQSQMISLQIPKSSMYNPNDDILLPSSTFNNPQLSKHGRSLLMRQTHRFFINERQWRANRMETVIRTFFGQPISSHLMDQEILSMHSLLTTYASGFEERILRYLQRHSLALDKFNPDFESILSHEILPLGRLKTIWFCSYEYQEDLDILFKINPQDILKLVYVTRQILIIKYKFHFQQITQEERRAALFALDSHTENLFPLNYHEFPKSVDEVNKN</sequence>
<name>A0A1X2GJQ2_9FUNG</name>
<feature type="compositionally biased region" description="Low complexity" evidence="1">
    <location>
        <begin position="423"/>
        <end position="441"/>
    </location>
</feature>
<dbReference type="EMBL" id="MCGT01000011">
    <property type="protein sequence ID" value="ORX55568.1"/>
    <property type="molecule type" value="Genomic_DNA"/>
</dbReference>
<evidence type="ECO:0000256" key="1">
    <source>
        <dbReference type="SAM" id="MobiDB-lite"/>
    </source>
</evidence>
<gene>
    <name evidence="2" type="ORF">DM01DRAFT_1382714</name>
</gene>
<dbReference type="Proteomes" id="UP000242146">
    <property type="component" value="Unassembled WGS sequence"/>
</dbReference>
<evidence type="ECO:0000313" key="3">
    <source>
        <dbReference type="Proteomes" id="UP000242146"/>
    </source>
</evidence>